<dbReference type="RefSeq" id="WP_256708087.1">
    <property type="nucleotide sequence ID" value="NZ_CP101914.1"/>
</dbReference>
<dbReference type="PANTHER" id="PTHR16222">
    <property type="entry name" value="ADP-RIBOSYLGLYCOHYDROLASE"/>
    <property type="match status" value="1"/>
</dbReference>
<comment type="similarity">
    <text evidence="1">Belongs to the ADP-ribosylglycohydrolase family.</text>
</comment>
<protein>
    <submittedName>
        <fullName evidence="3">ADP-ribosylglycohydrolase family protein</fullName>
    </submittedName>
</protein>
<evidence type="ECO:0000313" key="3">
    <source>
        <dbReference type="EMBL" id="UUI02887.1"/>
    </source>
</evidence>
<dbReference type="SUPFAM" id="SSF101478">
    <property type="entry name" value="ADP-ribosylglycohydrolase"/>
    <property type="match status" value="1"/>
</dbReference>
<dbReference type="Gene3D" id="1.10.4080.10">
    <property type="entry name" value="ADP-ribosylation/Crystallin J1"/>
    <property type="match status" value="1"/>
</dbReference>
<name>A0ABY5JVK3_9BACI</name>
<organism evidence="3 4">
    <name type="scientific">Oceanobacillus jeddahense</name>
    <dbReference type="NCBI Taxonomy" id="1462527"/>
    <lineage>
        <taxon>Bacteria</taxon>
        <taxon>Bacillati</taxon>
        <taxon>Bacillota</taxon>
        <taxon>Bacilli</taxon>
        <taxon>Bacillales</taxon>
        <taxon>Bacillaceae</taxon>
        <taxon>Oceanobacillus</taxon>
    </lineage>
</organism>
<proteinExistence type="inferred from homology"/>
<evidence type="ECO:0000313" key="4">
    <source>
        <dbReference type="Proteomes" id="UP001059773"/>
    </source>
</evidence>
<accession>A0ABY5JVK3</accession>
<gene>
    <name evidence="3" type="ORF">NP439_23125</name>
</gene>
<keyword evidence="2" id="KW-0378">Hydrolase</keyword>
<reference evidence="3" key="1">
    <citation type="submission" date="2022-07" db="EMBL/GenBank/DDBJ databases">
        <title>FELIX.</title>
        <authorList>
            <person name="Wan K.H."/>
            <person name="Park S."/>
            <person name="Lawrence Q."/>
            <person name="Eichenberger J.P."/>
            <person name="Booth B.W."/>
            <person name="Piaggio A.J."/>
            <person name="Chandler J.C."/>
            <person name="Franklin A.B."/>
            <person name="Celniker S.E."/>
        </authorList>
    </citation>
    <scope>NUCLEOTIDE SEQUENCE</scope>
    <source>
        <strain evidence="3">QA-1986 374</strain>
    </source>
</reference>
<dbReference type="Proteomes" id="UP001059773">
    <property type="component" value="Chromosome"/>
</dbReference>
<dbReference type="EMBL" id="CP101914">
    <property type="protein sequence ID" value="UUI02887.1"/>
    <property type="molecule type" value="Genomic_DNA"/>
</dbReference>
<dbReference type="InterPro" id="IPR005502">
    <property type="entry name" value="Ribosyl_crysJ1"/>
</dbReference>
<evidence type="ECO:0000256" key="2">
    <source>
        <dbReference type="ARBA" id="ARBA00022801"/>
    </source>
</evidence>
<dbReference type="Pfam" id="PF03747">
    <property type="entry name" value="ADP_ribosyl_GH"/>
    <property type="match status" value="1"/>
</dbReference>
<keyword evidence="4" id="KW-1185">Reference proteome</keyword>
<dbReference type="InterPro" id="IPR036705">
    <property type="entry name" value="Ribosyl_crysJ1_sf"/>
</dbReference>
<dbReference type="PANTHER" id="PTHR16222:SF24">
    <property type="entry name" value="ADP-RIBOSYLHYDROLASE ARH3"/>
    <property type="match status" value="1"/>
</dbReference>
<dbReference type="InterPro" id="IPR050792">
    <property type="entry name" value="ADP-ribosylglycohydrolase"/>
</dbReference>
<sequence>MDDKILGTLYGLAIGDALGMPSELWSRRKVKEFFGNITTFLDGPAENDVACNFTKGQFTDDTSQALLIIDALNKNDFIPSNKRIAEELINWANETNAFENNILGPSSKAALNAIKAGEDPSIYTKKALTNGAAMRIAPIGTLFTSTQKNSLIKYVRKVSEPTHASDVAIAGASMIAYAVSLAIENKSWNEIMNETINLYELAMQEGEETFSASISERLKLGLEFAEKHQDDEEMFAQRIYDVIGCGTATSESVPAALAIAYYCKDPHQCALFCANIGGDTDTIGAMATAICGAKSGYNALHRTWTDIIDQNNDTQLSNYASKLVKGRALIEKGDTYEE</sequence>
<evidence type="ECO:0000256" key="1">
    <source>
        <dbReference type="ARBA" id="ARBA00010702"/>
    </source>
</evidence>